<dbReference type="RefSeq" id="WP_264327097.1">
    <property type="nucleotide sequence ID" value="NZ_JADEXQ010000097.1"/>
</dbReference>
<feature type="transmembrane region" description="Helical" evidence="1">
    <location>
        <begin position="152"/>
        <end position="171"/>
    </location>
</feature>
<feature type="transmembrane region" description="Helical" evidence="1">
    <location>
        <begin position="424"/>
        <end position="444"/>
    </location>
</feature>
<organism evidence="2 3">
    <name type="scientific">Romeriopsis navalis LEGE 11480</name>
    <dbReference type="NCBI Taxonomy" id="2777977"/>
    <lineage>
        <taxon>Bacteria</taxon>
        <taxon>Bacillati</taxon>
        <taxon>Cyanobacteriota</taxon>
        <taxon>Cyanophyceae</taxon>
        <taxon>Leptolyngbyales</taxon>
        <taxon>Leptolyngbyaceae</taxon>
        <taxon>Romeriopsis</taxon>
        <taxon>Romeriopsis navalis</taxon>
    </lineage>
</organism>
<proteinExistence type="predicted"/>
<feature type="transmembrane region" description="Helical" evidence="1">
    <location>
        <begin position="354"/>
        <end position="372"/>
    </location>
</feature>
<dbReference type="AlphaFoldDB" id="A0A928VTG9"/>
<feature type="transmembrane region" description="Helical" evidence="1">
    <location>
        <begin position="104"/>
        <end position="121"/>
    </location>
</feature>
<evidence type="ECO:0000256" key="1">
    <source>
        <dbReference type="SAM" id="Phobius"/>
    </source>
</evidence>
<protein>
    <submittedName>
        <fullName evidence="2">Uncharacterized protein</fullName>
    </submittedName>
</protein>
<feature type="transmembrane region" description="Helical" evidence="1">
    <location>
        <begin position="203"/>
        <end position="227"/>
    </location>
</feature>
<feature type="transmembrane region" description="Helical" evidence="1">
    <location>
        <begin position="256"/>
        <end position="278"/>
    </location>
</feature>
<evidence type="ECO:0000313" key="3">
    <source>
        <dbReference type="Proteomes" id="UP000625316"/>
    </source>
</evidence>
<accession>A0A928VTG9</accession>
<feature type="transmembrane region" description="Helical" evidence="1">
    <location>
        <begin position="7"/>
        <end position="25"/>
    </location>
</feature>
<dbReference type="EMBL" id="JADEXQ010000097">
    <property type="protein sequence ID" value="MBE9032275.1"/>
    <property type="molecule type" value="Genomic_DNA"/>
</dbReference>
<keyword evidence="1" id="KW-0472">Membrane</keyword>
<reference evidence="2" key="1">
    <citation type="submission" date="2020-10" db="EMBL/GenBank/DDBJ databases">
        <authorList>
            <person name="Castelo-Branco R."/>
            <person name="Eusebio N."/>
            <person name="Adriana R."/>
            <person name="Vieira A."/>
            <person name="Brugerolle De Fraissinette N."/>
            <person name="Rezende De Castro R."/>
            <person name="Schneider M.P."/>
            <person name="Vasconcelos V."/>
            <person name="Leao P.N."/>
        </authorList>
    </citation>
    <scope>NUCLEOTIDE SEQUENCE</scope>
    <source>
        <strain evidence="2">LEGE 11480</strain>
    </source>
</reference>
<dbReference type="Proteomes" id="UP000625316">
    <property type="component" value="Unassembled WGS sequence"/>
</dbReference>
<feature type="transmembrane region" description="Helical" evidence="1">
    <location>
        <begin position="180"/>
        <end position="197"/>
    </location>
</feature>
<feature type="transmembrane region" description="Helical" evidence="1">
    <location>
        <begin position="128"/>
        <end position="146"/>
    </location>
</feature>
<keyword evidence="1" id="KW-1133">Transmembrane helix</keyword>
<keyword evidence="1" id="KW-0812">Transmembrane</keyword>
<name>A0A928VTG9_9CYAN</name>
<feature type="transmembrane region" description="Helical" evidence="1">
    <location>
        <begin position="328"/>
        <end position="347"/>
    </location>
</feature>
<evidence type="ECO:0000313" key="2">
    <source>
        <dbReference type="EMBL" id="MBE9032275.1"/>
    </source>
</evidence>
<sequence>MTTSSQRWILGGTAIGLLSSLYIFVVKDIFQPLSGGGDSDYWEYTGYYLAHHLQLFPKPHLILISNEAFYPYGVSQVFQPWGLERDLFYASLSSLFGPGGWLQIYYLLSVLLTFIGVFYLLRRDYGFWRSLGAGLLMSGGAFYAVLKYPHHHCYAAVHWTILSFVVDFLLLKRCLLKQPIVLRLWLIRGLLVILSLGQELAYVASYGLMSFSLTQIWLWGTIGVRSWGQSVKQLRQRIQQQIQQWRSEWKRHKTSILALGLSLIVTSYFYIPLVLQIAQTAKSFDFQNVDVGNWWTHPLRFLLPIFVDTIPTPFWIDEWLGDNHEANIGGTPGWFLLSLAIMGLWALRRQRRLLIALIPMMTILVLAVLYHPKTFPTINAFPWLTFHRVGSRLTLMYPVILGLFAVHANLPQPLTNSLKRFKRPLAIGILTILAVAEIGTAYGWKNQSYQPYHFQPEFQRYIETVKAQPGEAVLDFPFCVAGGNGLTNGMCPFYKWTVANFAFRRFHGKKVVGQYFGRLHPDQAAEITAAGWPQMFSSDQKNNIHQAQKQTVCFNDQQWKFFESFYYLNDFAGINLYTNLLLPDCIQQFYTRFGQPISRTKIPAVGNAEGTVEFIPKPPAMRERVDLYQGRRLRLDSFQ</sequence>
<feature type="transmembrane region" description="Helical" evidence="1">
    <location>
        <begin position="392"/>
        <end position="412"/>
    </location>
</feature>
<comment type="caution">
    <text evidence="2">The sequence shown here is derived from an EMBL/GenBank/DDBJ whole genome shotgun (WGS) entry which is preliminary data.</text>
</comment>
<keyword evidence="3" id="KW-1185">Reference proteome</keyword>
<gene>
    <name evidence="2" type="ORF">IQ266_21280</name>
</gene>